<proteinExistence type="predicted"/>
<dbReference type="AlphaFoldDB" id="A0A0A9G1Q7"/>
<organism evidence="1">
    <name type="scientific">Arundo donax</name>
    <name type="common">Giant reed</name>
    <name type="synonym">Donax arundinaceus</name>
    <dbReference type="NCBI Taxonomy" id="35708"/>
    <lineage>
        <taxon>Eukaryota</taxon>
        <taxon>Viridiplantae</taxon>
        <taxon>Streptophyta</taxon>
        <taxon>Embryophyta</taxon>
        <taxon>Tracheophyta</taxon>
        <taxon>Spermatophyta</taxon>
        <taxon>Magnoliopsida</taxon>
        <taxon>Liliopsida</taxon>
        <taxon>Poales</taxon>
        <taxon>Poaceae</taxon>
        <taxon>PACMAD clade</taxon>
        <taxon>Arundinoideae</taxon>
        <taxon>Arundineae</taxon>
        <taxon>Arundo</taxon>
    </lineage>
</organism>
<reference evidence="1" key="2">
    <citation type="journal article" date="2015" name="Data Brief">
        <title>Shoot transcriptome of the giant reed, Arundo donax.</title>
        <authorList>
            <person name="Barrero R.A."/>
            <person name="Guerrero F.D."/>
            <person name="Moolhuijzen P."/>
            <person name="Goolsby J.A."/>
            <person name="Tidwell J."/>
            <person name="Bellgard S.E."/>
            <person name="Bellgard M.I."/>
        </authorList>
    </citation>
    <scope>NUCLEOTIDE SEQUENCE</scope>
    <source>
        <tissue evidence="1">Shoot tissue taken approximately 20 cm above the soil surface</tissue>
    </source>
</reference>
<protein>
    <submittedName>
        <fullName evidence="1">Uncharacterized protein</fullName>
    </submittedName>
</protein>
<sequence>MGAAVWNHRGKVPICMFRNHKAVMFPCGSILPDSPTI</sequence>
<evidence type="ECO:0000313" key="1">
    <source>
        <dbReference type="EMBL" id="JAE18452.1"/>
    </source>
</evidence>
<accession>A0A0A9G1Q7</accession>
<reference evidence="1" key="1">
    <citation type="submission" date="2014-09" db="EMBL/GenBank/DDBJ databases">
        <authorList>
            <person name="Magalhaes I.L.F."/>
            <person name="Oliveira U."/>
            <person name="Santos F.R."/>
            <person name="Vidigal T.H.D.A."/>
            <person name="Brescovit A.D."/>
            <person name="Santos A.J."/>
        </authorList>
    </citation>
    <scope>NUCLEOTIDE SEQUENCE</scope>
    <source>
        <tissue evidence="1">Shoot tissue taken approximately 20 cm above the soil surface</tissue>
    </source>
</reference>
<name>A0A0A9G1Q7_ARUDO</name>
<dbReference type="EMBL" id="GBRH01179444">
    <property type="protein sequence ID" value="JAE18452.1"/>
    <property type="molecule type" value="Transcribed_RNA"/>
</dbReference>